<accession>A0ABN7S1K5</accession>
<proteinExistence type="predicted"/>
<dbReference type="InterPro" id="IPR036869">
    <property type="entry name" value="J_dom_sf"/>
</dbReference>
<organism evidence="2 3">
    <name type="scientific">Oikopleura dioica</name>
    <name type="common">Tunicate</name>
    <dbReference type="NCBI Taxonomy" id="34765"/>
    <lineage>
        <taxon>Eukaryota</taxon>
        <taxon>Metazoa</taxon>
        <taxon>Chordata</taxon>
        <taxon>Tunicata</taxon>
        <taxon>Appendicularia</taxon>
        <taxon>Copelata</taxon>
        <taxon>Oikopleuridae</taxon>
        <taxon>Oikopleura</taxon>
    </lineage>
</organism>
<evidence type="ECO:0000313" key="2">
    <source>
        <dbReference type="EMBL" id="CAG5090941.1"/>
    </source>
</evidence>
<evidence type="ECO:0000313" key="3">
    <source>
        <dbReference type="Proteomes" id="UP001158576"/>
    </source>
</evidence>
<dbReference type="EMBL" id="OU015568">
    <property type="protein sequence ID" value="CAG5090941.1"/>
    <property type="molecule type" value="Genomic_DNA"/>
</dbReference>
<protein>
    <submittedName>
        <fullName evidence="2">Oidioi.mRNA.OKI2018_I69.PAR.g12779.t1.cds</fullName>
    </submittedName>
</protein>
<feature type="transmembrane region" description="Helical" evidence="1">
    <location>
        <begin position="83"/>
        <end position="101"/>
    </location>
</feature>
<reference evidence="2 3" key="1">
    <citation type="submission" date="2021-04" db="EMBL/GenBank/DDBJ databases">
        <authorList>
            <person name="Bliznina A."/>
        </authorList>
    </citation>
    <scope>NUCLEOTIDE SEQUENCE [LARGE SCALE GENOMIC DNA]</scope>
</reference>
<keyword evidence="1" id="KW-0472">Membrane</keyword>
<sequence>MHTILGSSPKTTPEELRELYLARVREIHPDTATETPTIALNELRDIYDKLLEAKIEADEKSPTLTIEDYRAEKHLQKPTMQKFLYSNAFRFIIFIPLFVILTENAWDVATDREGRNQRAVAERENILYARALQEYKTELAMREAAETQAA</sequence>
<keyword evidence="1" id="KW-1133">Transmembrane helix</keyword>
<dbReference type="Proteomes" id="UP001158576">
    <property type="component" value="Chromosome PAR"/>
</dbReference>
<gene>
    <name evidence="2" type="ORF">OKIOD_LOCUS4337</name>
</gene>
<evidence type="ECO:0000256" key="1">
    <source>
        <dbReference type="SAM" id="Phobius"/>
    </source>
</evidence>
<keyword evidence="1" id="KW-0812">Transmembrane</keyword>
<name>A0ABN7S1K5_OIKDI</name>
<keyword evidence="3" id="KW-1185">Reference proteome</keyword>
<dbReference type="SUPFAM" id="SSF46565">
    <property type="entry name" value="Chaperone J-domain"/>
    <property type="match status" value="1"/>
</dbReference>